<feature type="coiled-coil region" evidence="1">
    <location>
        <begin position="154"/>
        <end position="285"/>
    </location>
</feature>
<feature type="coiled-coil region" evidence="1">
    <location>
        <begin position="363"/>
        <end position="492"/>
    </location>
</feature>
<proteinExistence type="predicted"/>
<keyword evidence="1" id="KW-0175">Coiled coil</keyword>
<protein>
    <submittedName>
        <fullName evidence="2">Chromosome partition protein smc</fullName>
    </submittedName>
</protein>
<name>A0AAU8B5E0_9CAUD</name>
<dbReference type="EMBL" id="PP511791">
    <property type="protein sequence ID" value="XCD07454.1"/>
    <property type="molecule type" value="Genomic_DNA"/>
</dbReference>
<organism evidence="2">
    <name type="scientific">Dulem virus 39</name>
    <dbReference type="NCBI Taxonomy" id="3145757"/>
    <lineage>
        <taxon>Viruses</taxon>
        <taxon>Duplodnaviria</taxon>
        <taxon>Heunggongvirae</taxon>
        <taxon>Uroviricota</taxon>
        <taxon>Caudoviricetes</taxon>
    </lineage>
</organism>
<reference evidence="2" key="1">
    <citation type="submission" date="2024-03" db="EMBL/GenBank/DDBJ databases">
        <title>Diverse circular DNA viruses in blood, oral, and fecal samples of captive lemurs.</title>
        <authorList>
            <person name="Paietta E.N."/>
            <person name="Kraberger S."/>
            <person name="Lund M.C."/>
            <person name="Custer J.M."/>
            <person name="Vargas K.M."/>
            <person name="Ehmke E.E."/>
            <person name="Yoder A.D."/>
            <person name="Varsani A."/>
        </authorList>
    </citation>
    <scope>NUCLEOTIDE SEQUENCE</scope>
    <source>
        <strain evidence="2">Duke_28FS_1</strain>
    </source>
</reference>
<evidence type="ECO:0000256" key="1">
    <source>
        <dbReference type="SAM" id="Coils"/>
    </source>
</evidence>
<evidence type="ECO:0000313" key="2">
    <source>
        <dbReference type="EMBL" id="XCD07454.1"/>
    </source>
</evidence>
<sequence length="611" mass="70150">MDSYLDVLTGKLADGSEPNSVRPHDENGKDLNRDDVVRELVFDIDGTETTVKKVTSQKWVKKRGTTEEVFEGNKTTYVIDGFESSNQKAFAEWQEKIAKADVLLMCSNARPFLNTVQKSTAEARKILEGLAGFSTERFIAENPKYAHITEITKNHKIEDVLKQLRRDLAAQKKVASEAKIKLDYEKAREISVDGGIEISDLELAINALKEQIAELDKQESELDEAVKTYDEASSGVLELKFELSDLERKANAANRRKAYDADMAIQEVELEKDNIEKSLFSLYEQIGIKEIRISRNTDAIQKTRELYRNACSMEFDESETICPHCGQEYPYAKKAELMANFKERKKNNISDLSSEGNSYKKQIDNDKNSIIKLKEEILRLETKKEELEKMLSKLERKRSELPQSIDISDTDEYKDIQSQIAEKEAALNSMNNNSEKRSEIKAERRQLIDEISEKRAVILKYQADTEQKEKNVSTLEEDLRNKNQNVADTEQKIDLLKDFSIEKNRQLAKEINPHFKHFQFEFVEYTQEGNPVETLKLVCGGTSYFDGLNHGDRILTECDLVCGLQELNGLNMPVWLDDVESLDSDRIPKIKQQLILLEKTNDEELKIEEVR</sequence>
<accession>A0AAU8B5E0</accession>